<evidence type="ECO:0000256" key="7">
    <source>
        <dbReference type="ARBA" id="ARBA00022824"/>
    </source>
</evidence>
<keyword evidence="6 12" id="KW-0732">Signal</keyword>
<dbReference type="GO" id="GO:0005794">
    <property type="term" value="C:Golgi apparatus"/>
    <property type="evidence" value="ECO:0007669"/>
    <property type="project" value="UniProtKB-SubCell"/>
</dbReference>
<reference evidence="14" key="1">
    <citation type="submission" date="2025-08" db="UniProtKB">
        <authorList>
            <consortium name="Ensembl"/>
        </authorList>
    </citation>
    <scope>IDENTIFICATION</scope>
</reference>
<comment type="subcellular location">
    <subcellularLocation>
        <location evidence="1">Endoplasmic reticulum membrane</location>
        <topology evidence="1">Single-pass type I membrane protein</topology>
    </subcellularLocation>
    <subcellularLocation>
        <location evidence="2">Endoplasmic reticulum-Golgi intermediate compartment membrane</location>
        <topology evidence="2">Single-pass type I membrane protein</topology>
    </subcellularLocation>
    <subcellularLocation>
        <location evidence="3">Golgi apparatus</location>
        <location evidence="3">cis-Golgi network membrane</location>
        <topology evidence="3">Single-pass type I membrane protein</topology>
    </subcellularLocation>
    <subcellularLocation>
        <location evidence="10">Membrane</location>
        <topology evidence="10">Single-pass type I membrane protein</topology>
    </subcellularLocation>
</comment>
<dbReference type="SMART" id="SM01190">
    <property type="entry name" value="EMP24_GP25L"/>
    <property type="match status" value="1"/>
</dbReference>
<feature type="signal peptide" evidence="12">
    <location>
        <begin position="1"/>
        <end position="19"/>
    </location>
</feature>
<dbReference type="SUPFAM" id="SSF101576">
    <property type="entry name" value="Supernatant protein factor (SPF), C-terminal domain"/>
    <property type="match status" value="1"/>
</dbReference>
<accession>A0A3B4A6U5</accession>
<dbReference type="Ensembl" id="ENSPMGT00000013177.1">
    <property type="protein sequence ID" value="ENSPMGP00000012349.1"/>
    <property type="gene ID" value="ENSPMGG00000010194.1"/>
</dbReference>
<dbReference type="STRING" id="409849.ENSPMGP00000012349"/>
<evidence type="ECO:0000256" key="6">
    <source>
        <dbReference type="ARBA" id="ARBA00022729"/>
    </source>
</evidence>
<dbReference type="GO" id="GO:0033116">
    <property type="term" value="C:endoplasmic reticulum-Golgi intermediate compartment membrane"/>
    <property type="evidence" value="ECO:0007669"/>
    <property type="project" value="UniProtKB-SubCell"/>
</dbReference>
<evidence type="ECO:0000256" key="5">
    <source>
        <dbReference type="ARBA" id="ARBA00022692"/>
    </source>
</evidence>
<dbReference type="Proteomes" id="UP000261520">
    <property type="component" value="Unplaced"/>
</dbReference>
<evidence type="ECO:0000256" key="8">
    <source>
        <dbReference type="ARBA" id="ARBA00022989"/>
    </source>
</evidence>
<keyword evidence="5 10" id="KW-0812">Transmembrane</keyword>
<evidence type="ECO:0000256" key="10">
    <source>
        <dbReference type="RuleBase" id="RU003827"/>
    </source>
</evidence>
<evidence type="ECO:0000256" key="12">
    <source>
        <dbReference type="SAM" id="SignalP"/>
    </source>
</evidence>
<name>A0A3B4A6U5_9GOBI</name>
<feature type="transmembrane region" description="Helical" evidence="11">
    <location>
        <begin position="185"/>
        <end position="207"/>
    </location>
</feature>
<sequence length="221" mass="25375">MFSQIFLLLLFLSIDMTVSLGPKKDMEFTFILPAGSTECFYQPTMRGDTMEFEYQVIAGSGLDVGFSLISPSGHRLVSDFRKSDGIHMVDPTEDGDYRICFDNSFSKMSLKMVYFVVVLNAQSDTKQKWDELDKEDSLLDYKLHDIRASMDTVSSHLDRTRQVQATLRALEARDRYLLEDNLWRVSFWSCLTLLVMLGVAAAQIYTLKKLFDDKKKVRTKA</sequence>
<comment type="similarity">
    <text evidence="4 10">Belongs to the EMP24/GP25L family.</text>
</comment>
<organism evidence="14 15">
    <name type="scientific">Periophthalmus magnuspinnatus</name>
    <dbReference type="NCBI Taxonomy" id="409849"/>
    <lineage>
        <taxon>Eukaryota</taxon>
        <taxon>Metazoa</taxon>
        <taxon>Chordata</taxon>
        <taxon>Craniata</taxon>
        <taxon>Vertebrata</taxon>
        <taxon>Euteleostomi</taxon>
        <taxon>Actinopterygii</taxon>
        <taxon>Neopterygii</taxon>
        <taxon>Teleostei</taxon>
        <taxon>Neoteleostei</taxon>
        <taxon>Acanthomorphata</taxon>
        <taxon>Gobiaria</taxon>
        <taxon>Gobiiformes</taxon>
        <taxon>Gobioidei</taxon>
        <taxon>Gobiidae</taxon>
        <taxon>Oxudercinae</taxon>
        <taxon>Periophthalmus</taxon>
    </lineage>
</organism>
<dbReference type="InterPro" id="IPR009038">
    <property type="entry name" value="GOLD_dom"/>
</dbReference>
<dbReference type="Pfam" id="PF01105">
    <property type="entry name" value="EMP24_GP25L"/>
    <property type="match status" value="1"/>
</dbReference>
<evidence type="ECO:0000259" key="13">
    <source>
        <dbReference type="PROSITE" id="PS50866"/>
    </source>
</evidence>
<keyword evidence="7" id="KW-0256">Endoplasmic reticulum</keyword>
<protein>
    <recommendedName>
        <fullName evidence="13">GOLD domain-containing protein</fullName>
    </recommendedName>
</protein>
<keyword evidence="9 11" id="KW-0472">Membrane</keyword>
<dbReference type="PANTHER" id="PTHR22811">
    <property type="entry name" value="TRANSMEMBRANE EMP24 DOMAIN-CONTAINING PROTEIN"/>
    <property type="match status" value="1"/>
</dbReference>
<dbReference type="PROSITE" id="PS50866">
    <property type="entry name" value="GOLD"/>
    <property type="match status" value="1"/>
</dbReference>
<feature type="domain" description="GOLD" evidence="13">
    <location>
        <begin position="37"/>
        <end position="119"/>
    </location>
</feature>
<dbReference type="InterPro" id="IPR015720">
    <property type="entry name" value="Emp24-like"/>
</dbReference>
<evidence type="ECO:0000256" key="4">
    <source>
        <dbReference type="ARBA" id="ARBA00007104"/>
    </source>
</evidence>
<evidence type="ECO:0000256" key="3">
    <source>
        <dbReference type="ARBA" id="ARBA00004619"/>
    </source>
</evidence>
<evidence type="ECO:0000256" key="9">
    <source>
        <dbReference type="ARBA" id="ARBA00023136"/>
    </source>
</evidence>
<evidence type="ECO:0000256" key="2">
    <source>
        <dbReference type="ARBA" id="ARBA00004151"/>
    </source>
</evidence>
<keyword evidence="8 11" id="KW-1133">Transmembrane helix</keyword>
<reference evidence="14" key="2">
    <citation type="submission" date="2025-09" db="UniProtKB">
        <authorList>
            <consortium name="Ensembl"/>
        </authorList>
    </citation>
    <scope>IDENTIFICATION</scope>
</reference>
<keyword evidence="15" id="KW-1185">Reference proteome</keyword>
<proteinExistence type="inferred from homology"/>
<feature type="chain" id="PRO_5017368350" description="GOLD domain-containing protein" evidence="12">
    <location>
        <begin position="20"/>
        <end position="221"/>
    </location>
</feature>
<evidence type="ECO:0000256" key="1">
    <source>
        <dbReference type="ARBA" id="ARBA00004115"/>
    </source>
</evidence>
<dbReference type="GO" id="GO:0005789">
    <property type="term" value="C:endoplasmic reticulum membrane"/>
    <property type="evidence" value="ECO:0007669"/>
    <property type="project" value="UniProtKB-SubCell"/>
</dbReference>
<evidence type="ECO:0000256" key="11">
    <source>
        <dbReference type="SAM" id="Phobius"/>
    </source>
</evidence>
<dbReference type="InterPro" id="IPR036598">
    <property type="entry name" value="GOLD_dom_sf"/>
</dbReference>
<evidence type="ECO:0000313" key="15">
    <source>
        <dbReference type="Proteomes" id="UP000261520"/>
    </source>
</evidence>
<evidence type="ECO:0000313" key="14">
    <source>
        <dbReference type="Ensembl" id="ENSPMGP00000012349.1"/>
    </source>
</evidence>
<dbReference type="AlphaFoldDB" id="A0A3B4A6U5"/>